<feature type="region of interest" description="Disordered" evidence="1">
    <location>
        <begin position="174"/>
        <end position="193"/>
    </location>
</feature>
<organism evidence="4">
    <name type="scientific">Chlorella variabilis</name>
    <name type="common">Green alga</name>
    <dbReference type="NCBI Taxonomy" id="554065"/>
    <lineage>
        <taxon>Eukaryota</taxon>
        <taxon>Viridiplantae</taxon>
        <taxon>Chlorophyta</taxon>
        <taxon>core chlorophytes</taxon>
        <taxon>Trebouxiophyceae</taxon>
        <taxon>Chlorellales</taxon>
        <taxon>Chlorellaceae</taxon>
        <taxon>Chlorella clade</taxon>
        <taxon>Chlorella</taxon>
    </lineage>
</organism>
<keyword evidence="2" id="KW-0812">Transmembrane</keyword>
<dbReference type="GO" id="GO:0009507">
    <property type="term" value="C:chloroplast"/>
    <property type="evidence" value="ECO:0007669"/>
    <property type="project" value="TreeGrafter"/>
</dbReference>
<evidence type="ECO:0000313" key="3">
    <source>
        <dbReference type="EMBL" id="EFN53348.1"/>
    </source>
</evidence>
<name>E1ZLY4_CHLVA</name>
<dbReference type="PANTHER" id="PTHR36742">
    <property type="entry name" value="MYOSIN-G HEAVY CHAIN-LIKE PROTEIN"/>
    <property type="match status" value="1"/>
</dbReference>
<dbReference type="EMBL" id="GL433852">
    <property type="protein sequence ID" value="EFN53348.1"/>
    <property type="molecule type" value="Genomic_DNA"/>
</dbReference>
<evidence type="ECO:0000256" key="1">
    <source>
        <dbReference type="SAM" id="MobiDB-lite"/>
    </source>
</evidence>
<dbReference type="eggNOG" id="ENOG502S08K">
    <property type="taxonomic scope" value="Eukaryota"/>
</dbReference>
<evidence type="ECO:0008006" key="5">
    <source>
        <dbReference type="Google" id="ProtNLM"/>
    </source>
</evidence>
<evidence type="ECO:0000256" key="2">
    <source>
        <dbReference type="SAM" id="Phobius"/>
    </source>
</evidence>
<evidence type="ECO:0000313" key="4">
    <source>
        <dbReference type="Proteomes" id="UP000008141"/>
    </source>
</evidence>
<accession>E1ZLY4</accession>
<feature type="region of interest" description="Disordered" evidence="1">
    <location>
        <begin position="130"/>
        <end position="159"/>
    </location>
</feature>
<keyword evidence="2" id="KW-0472">Membrane</keyword>
<dbReference type="STRING" id="554065.E1ZLY4"/>
<dbReference type="PANTHER" id="PTHR36742:SF1">
    <property type="entry name" value="MYOSIN-G HEAVY CHAIN-LIKE PROTEIN"/>
    <property type="match status" value="1"/>
</dbReference>
<dbReference type="GeneID" id="17352784"/>
<keyword evidence="4" id="KW-1185">Reference proteome</keyword>
<dbReference type="RefSeq" id="XP_005845450.1">
    <property type="nucleotide sequence ID" value="XM_005845388.1"/>
</dbReference>
<dbReference type="InterPro" id="IPR036034">
    <property type="entry name" value="PDZ_sf"/>
</dbReference>
<dbReference type="Proteomes" id="UP000008141">
    <property type="component" value="Unassembled WGS sequence"/>
</dbReference>
<dbReference type="OrthoDB" id="568283at2759"/>
<dbReference type="Gene3D" id="2.30.42.10">
    <property type="match status" value="1"/>
</dbReference>
<protein>
    <recommendedName>
        <fullName evidence="5">PDZ domain-containing protein</fullName>
    </recommendedName>
</protein>
<keyword evidence="2" id="KW-1133">Transmembrane helix</keyword>
<dbReference type="SUPFAM" id="SSF50156">
    <property type="entry name" value="PDZ domain-like"/>
    <property type="match status" value="1"/>
</dbReference>
<sequence length="285" mass="29919">MDRAVAQATEVSAAAEQAQAGQRSVELASADMKATVTLARLRAGPGYAIVIASVAPGSEAASAGVRPGQQLLQVSDPIRPNEVWQLNESSSLRHVRQAVRMRVPDTITLLLSREPIPEWAQHVVAARAAAAAEREQTQDPGRQQQQQQGEAAAAGDSSAEAADDLLSAIVQAASSGESMDSGDEGGASAGGRGGLTVAEKLEAQYRQQQEAEGGAPEAAQAWQALTALEKRQKRRKEYFEQASERNDGPFFAGVAALFVLPPAIILLAASASGYLDSLDMYGAMR</sequence>
<dbReference type="InParanoid" id="E1ZLY4"/>
<feature type="transmembrane region" description="Helical" evidence="2">
    <location>
        <begin position="250"/>
        <end position="275"/>
    </location>
</feature>
<dbReference type="OMA" id="KEYMAID"/>
<gene>
    <name evidence="3" type="ORF">CHLNCDRAFT_137078</name>
</gene>
<dbReference type="KEGG" id="cvr:CHLNCDRAFT_137078"/>
<proteinExistence type="predicted"/>
<feature type="compositionally biased region" description="Gly residues" evidence="1">
    <location>
        <begin position="184"/>
        <end position="193"/>
    </location>
</feature>
<dbReference type="AlphaFoldDB" id="E1ZLY4"/>
<feature type="compositionally biased region" description="Low complexity" evidence="1">
    <location>
        <begin position="143"/>
        <end position="159"/>
    </location>
</feature>
<reference evidence="3 4" key="1">
    <citation type="journal article" date="2010" name="Plant Cell">
        <title>The Chlorella variabilis NC64A genome reveals adaptation to photosymbiosis, coevolution with viruses, and cryptic sex.</title>
        <authorList>
            <person name="Blanc G."/>
            <person name="Duncan G."/>
            <person name="Agarkova I."/>
            <person name="Borodovsky M."/>
            <person name="Gurnon J."/>
            <person name="Kuo A."/>
            <person name="Lindquist E."/>
            <person name="Lucas S."/>
            <person name="Pangilinan J."/>
            <person name="Polle J."/>
            <person name="Salamov A."/>
            <person name="Terry A."/>
            <person name="Yamada T."/>
            <person name="Dunigan D.D."/>
            <person name="Grigoriev I.V."/>
            <person name="Claverie J.M."/>
            <person name="Van Etten J.L."/>
        </authorList>
    </citation>
    <scope>NUCLEOTIDE SEQUENCE [LARGE SCALE GENOMIC DNA]</scope>
    <source>
        <strain evidence="3 4">NC64A</strain>
    </source>
</reference>